<dbReference type="CDD" id="cd03230">
    <property type="entry name" value="ABC_DR_subfamily_A"/>
    <property type="match status" value="1"/>
</dbReference>
<dbReference type="InterPro" id="IPR027417">
    <property type="entry name" value="P-loop_NTPase"/>
</dbReference>
<dbReference type="PROSITE" id="PS50893">
    <property type="entry name" value="ABC_TRANSPORTER_2"/>
    <property type="match status" value="1"/>
</dbReference>
<evidence type="ECO:0000256" key="2">
    <source>
        <dbReference type="ARBA" id="ARBA00022840"/>
    </source>
</evidence>
<evidence type="ECO:0000313" key="5">
    <source>
        <dbReference type="Proteomes" id="UP000279909"/>
    </source>
</evidence>
<reference evidence="4 5" key="1">
    <citation type="journal article" date="2014" name="Int. J. Syst. Evol. Microbiol.">
        <title>Lysinibacillus halotolerans sp. nov., isolated from saline-alkaline soil.</title>
        <authorList>
            <person name="Kong D."/>
            <person name="Wang Y."/>
            <person name="Zhao B."/>
            <person name="Li Y."/>
            <person name="Song J."/>
            <person name="Zhai Y."/>
            <person name="Zhang C."/>
            <person name="Wang H."/>
            <person name="Chen X."/>
            <person name="Zhao B."/>
            <person name="Ruan Z."/>
        </authorList>
    </citation>
    <scope>NUCLEOTIDE SEQUENCE [LARGE SCALE GENOMIC DNA]</scope>
    <source>
        <strain evidence="4 5">MCCC 1A12703</strain>
    </source>
</reference>
<dbReference type="InterPro" id="IPR003439">
    <property type="entry name" value="ABC_transporter-like_ATP-bd"/>
</dbReference>
<comment type="caution">
    <text evidence="4">The sequence shown here is derived from an EMBL/GenBank/DDBJ whole genome shotgun (WGS) entry which is preliminary data.</text>
</comment>
<dbReference type="GO" id="GO:0016887">
    <property type="term" value="F:ATP hydrolysis activity"/>
    <property type="evidence" value="ECO:0007669"/>
    <property type="project" value="InterPro"/>
</dbReference>
<name>A0A3M8H6Z0_9BACI</name>
<evidence type="ECO:0000259" key="3">
    <source>
        <dbReference type="PROSITE" id="PS50893"/>
    </source>
</evidence>
<dbReference type="Gene3D" id="3.40.50.300">
    <property type="entry name" value="P-loop containing nucleotide triphosphate hydrolases"/>
    <property type="match status" value="1"/>
</dbReference>
<dbReference type="InterPro" id="IPR003593">
    <property type="entry name" value="AAA+_ATPase"/>
</dbReference>
<accession>A0A3M8H6Z0</accession>
<protein>
    <submittedName>
        <fullName evidence="4">ABC transporter ATP-binding protein</fullName>
    </submittedName>
</protein>
<keyword evidence="5" id="KW-1185">Reference proteome</keyword>
<gene>
    <name evidence="4" type="ORF">EC501_12855</name>
</gene>
<sequence>MIGVPEIICHQVEKRYRNKRVLHSLTCSINKGKLSGLIGRNGAGKSTLLKLLAGHLKPTNGEITVFGECPFNNLKTASNIMFVEEGMTFPPLFTVLDIFKMAKDFYPNWQHELAKRLLDYANIPTNAFHHNLSKGQKSTFNLIYGLASRCTISLLDEPMNGMDESIRTDMYRAILKEYIAYPRTIIISSHHLNEMEHLLEEIILIDNGQIKLHASLDDVQQMLVRLRGDINLIRKLTSDMEVFFEKEDLFHYEVVVERNKIDEKLLQTMNILVQPVTASEVCKFMTSKGKGGIDDVFK</sequence>
<proteinExistence type="predicted"/>
<evidence type="ECO:0000256" key="1">
    <source>
        <dbReference type="ARBA" id="ARBA00022741"/>
    </source>
</evidence>
<dbReference type="AlphaFoldDB" id="A0A3M8H6Z0"/>
<dbReference type="GO" id="GO:0005524">
    <property type="term" value="F:ATP binding"/>
    <property type="evidence" value="ECO:0007669"/>
    <property type="project" value="UniProtKB-KW"/>
</dbReference>
<keyword evidence="2 4" id="KW-0067">ATP-binding</keyword>
<evidence type="ECO:0000313" key="4">
    <source>
        <dbReference type="EMBL" id="RNC97994.1"/>
    </source>
</evidence>
<dbReference type="PANTHER" id="PTHR43158:SF5">
    <property type="entry name" value="ABC TRANSPORTER, ATP-BINDING PROTEIN"/>
    <property type="match status" value="1"/>
</dbReference>
<dbReference type="Proteomes" id="UP000279909">
    <property type="component" value="Unassembled WGS sequence"/>
</dbReference>
<dbReference type="EMBL" id="RHLQ01000033">
    <property type="protein sequence ID" value="RNC97994.1"/>
    <property type="molecule type" value="Genomic_DNA"/>
</dbReference>
<dbReference type="PANTHER" id="PTHR43158">
    <property type="entry name" value="SKFA PEPTIDE EXPORT ATP-BINDING PROTEIN SKFE"/>
    <property type="match status" value="1"/>
</dbReference>
<organism evidence="4 5">
    <name type="scientific">Lysinibacillus halotolerans</name>
    <dbReference type="NCBI Taxonomy" id="1368476"/>
    <lineage>
        <taxon>Bacteria</taxon>
        <taxon>Bacillati</taxon>
        <taxon>Bacillota</taxon>
        <taxon>Bacilli</taxon>
        <taxon>Bacillales</taxon>
        <taxon>Bacillaceae</taxon>
        <taxon>Lysinibacillus</taxon>
    </lineage>
</organism>
<dbReference type="Pfam" id="PF00005">
    <property type="entry name" value="ABC_tran"/>
    <property type="match status" value="1"/>
</dbReference>
<dbReference type="SUPFAM" id="SSF52540">
    <property type="entry name" value="P-loop containing nucleoside triphosphate hydrolases"/>
    <property type="match status" value="1"/>
</dbReference>
<dbReference type="SMART" id="SM00382">
    <property type="entry name" value="AAA"/>
    <property type="match status" value="1"/>
</dbReference>
<feature type="domain" description="ABC transporter" evidence="3">
    <location>
        <begin position="7"/>
        <end position="232"/>
    </location>
</feature>
<keyword evidence="1" id="KW-0547">Nucleotide-binding</keyword>